<dbReference type="AlphaFoldDB" id="A0A1C2DIK5"/>
<dbReference type="GO" id="GO:0004141">
    <property type="term" value="F:dethiobiotin synthase activity"/>
    <property type="evidence" value="ECO:0007669"/>
    <property type="project" value="UniProtKB-UniRule"/>
</dbReference>
<evidence type="ECO:0000256" key="4">
    <source>
        <dbReference type="ARBA" id="ARBA00022741"/>
    </source>
</evidence>
<comment type="pathway">
    <text evidence="9">Cofactor biosynthesis; biotin biosynthesis; biotin from 7,8-diaminononanoate: step 1/2.</text>
</comment>
<dbReference type="InterPro" id="IPR027417">
    <property type="entry name" value="P-loop_NTPase"/>
</dbReference>
<comment type="caution">
    <text evidence="10">The sequence shown here is derived from an EMBL/GenBank/DDBJ whole genome shotgun (WGS) entry which is preliminary data.</text>
</comment>
<evidence type="ECO:0000313" key="10">
    <source>
        <dbReference type="EMBL" id="OCX14476.1"/>
    </source>
</evidence>
<feature type="binding site" evidence="9">
    <location>
        <position position="17"/>
    </location>
    <ligand>
        <name>Mg(2+)</name>
        <dbReference type="ChEBI" id="CHEBI:18420"/>
    </ligand>
</feature>
<dbReference type="OrthoDB" id="9802097at2"/>
<evidence type="ECO:0000256" key="3">
    <source>
        <dbReference type="ARBA" id="ARBA00022723"/>
    </source>
</evidence>
<dbReference type="GO" id="GO:0000287">
    <property type="term" value="F:magnesium ion binding"/>
    <property type="evidence" value="ECO:0007669"/>
    <property type="project" value="UniProtKB-UniRule"/>
</dbReference>
<dbReference type="GO" id="GO:0005829">
    <property type="term" value="C:cytosol"/>
    <property type="evidence" value="ECO:0007669"/>
    <property type="project" value="TreeGrafter"/>
</dbReference>
<dbReference type="PANTHER" id="PTHR43210:SF2">
    <property type="entry name" value="ATP-DEPENDENT DETHIOBIOTIN SYNTHETASE BIOD 2"/>
    <property type="match status" value="1"/>
</dbReference>
<accession>A0A1C2DIK5</accession>
<keyword evidence="11" id="KW-1185">Reference proteome</keyword>
<dbReference type="STRING" id="1566387.QV13_18580"/>
<name>A0A1C2DIK5_9HYPH</name>
<evidence type="ECO:0000256" key="7">
    <source>
        <dbReference type="ARBA" id="ARBA00022842"/>
    </source>
</evidence>
<feature type="binding site" evidence="9">
    <location>
        <position position="44"/>
    </location>
    <ligand>
        <name>Mg(2+)</name>
        <dbReference type="ChEBI" id="CHEBI:18420"/>
    </ligand>
</feature>
<dbReference type="Pfam" id="PF13500">
    <property type="entry name" value="AAA_26"/>
    <property type="match status" value="1"/>
</dbReference>
<keyword evidence="2 9" id="KW-0436">Ligase</keyword>
<proteinExistence type="inferred from homology"/>
<feature type="binding site" evidence="9">
    <location>
        <begin position="13"/>
        <end position="18"/>
    </location>
    <ligand>
        <name>ATP</name>
        <dbReference type="ChEBI" id="CHEBI:30616"/>
    </ligand>
</feature>
<evidence type="ECO:0000256" key="1">
    <source>
        <dbReference type="ARBA" id="ARBA00022490"/>
    </source>
</evidence>
<dbReference type="UniPathway" id="UPA00078">
    <property type="reaction ID" value="UER00161"/>
</dbReference>
<dbReference type="GO" id="GO:0009102">
    <property type="term" value="P:biotin biosynthetic process"/>
    <property type="evidence" value="ECO:0007669"/>
    <property type="project" value="UniProtKB-UniRule"/>
</dbReference>
<evidence type="ECO:0000313" key="11">
    <source>
        <dbReference type="Proteomes" id="UP000094412"/>
    </source>
</evidence>
<comment type="function">
    <text evidence="9">Catalyzes a mechanistically unusual reaction, the ATP-dependent insertion of CO2 between the N7 and N8 nitrogen atoms of 7,8-diaminopelargonic acid (DAPA, also called 7,8-diammoniononanoate) to form a ureido ring.</text>
</comment>
<evidence type="ECO:0000256" key="2">
    <source>
        <dbReference type="ARBA" id="ARBA00022598"/>
    </source>
</evidence>
<comment type="cofactor">
    <cofactor evidence="9">
        <name>Mg(2+)</name>
        <dbReference type="ChEBI" id="CHEBI:18420"/>
    </cofactor>
</comment>
<comment type="catalytic activity">
    <reaction evidence="8">
        <text>(7R,8S)-8-amino-7-(carboxyamino)nonanoate + ATP = (4R,5S)-dethiobiotin + ADP + phosphate + H(+)</text>
        <dbReference type="Rhea" id="RHEA:63684"/>
        <dbReference type="ChEBI" id="CHEBI:15378"/>
        <dbReference type="ChEBI" id="CHEBI:30616"/>
        <dbReference type="ChEBI" id="CHEBI:43474"/>
        <dbReference type="ChEBI" id="CHEBI:149470"/>
        <dbReference type="ChEBI" id="CHEBI:149473"/>
        <dbReference type="ChEBI" id="CHEBI:456216"/>
    </reaction>
</comment>
<dbReference type="RefSeq" id="WP_024926602.1">
    <property type="nucleotide sequence ID" value="NZ_MDEO01000035.1"/>
</dbReference>
<feature type="binding site" evidence="9">
    <location>
        <begin position="184"/>
        <end position="186"/>
    </location>
    <ligand>
        <name>ATP</name>
        <dbReference type="ChEBI" id="CHEBI:30616"/>
    </ligand>
</feature>
<comment type="caution">
    <text evidence="9">Lacks conserved residue(s) required for the propagation of feature annotation.</text>
</comment>
<feature type="binding site" evidence="9">
    <location>
        <position position="100"/>
    </location>
    <ligand>
        <name>Mg(2+)</name>
        <dbReference type="ChEBI" id="CHEBI:18420"/>
    </ligand>
</feature>
<keyword evidence="3 9" id="KW-0479">Metal-binding</keyword>
<feature type="binding site" evidence="9">
    <location>
        <begin position="100"/>
        <end position="103"/>
    </location>
    <ligand>
        <name>ATP</name>
        <dbReference type="ChEBI" id="CHEBI:30616"/>
    </ligand>
</feature>
<protein>
    <recommendedName>
        <fullName evidence="9">ATP-dependent dethiobiotin synthetase BioD</fullName>
        <ecNumber evidence="9">6.3.3.3</ecNumber>
    </recommendedName>
    <alternativeName>
        <fullName evidence="9">DTB synthetase</fullName>
        <shortName evidence="9">DTBS</shortName>
    </alternativeName>
    <alternativeName>
        <fullName evidence="9">Dethiobiotin synthase</fullName>
    </alternativeName>
</protein>
<keyword evidence="4 9" id="KW-0547">Nucleotide-binding</keyword>
<dbReference type="PIRSF" id="PIRSF006755">
    <property type="entry name" value="DTB_synth"/>
    <property type="match status" value="1"/>
</dbReference>
<keyword evidence="6 9" id="KW-0067">ATP-binding</keyword>
<dbReference type="Gene3D" id="3.40.50.300">
    <property type="entry name" value="P-loop containing nucleotide triphosphate hydrolases"/>
    <property type="match status" value="1"/>
</dbReference>
<sequence length="222" mass="23394">MTTRIVVTGTDTNVGKTVFAAGLTGFLGASYWKPVQAGLLSETDSETVMRLGGIPAQRILPEAWRLNAPASPHHAAAIDGVAIDPEKLTIPQTQGPLVIEGVGGVLAPLTRTVTFADLVARWQVPAVLCARTRLGTINHTLLSLEALRARAVPVLGIAFIGDPEPETERIICEMGRTKSLGRLPLLDPSTPTTLHAAFAAAFRTEDFLSGSAHSLFAGQNTG</sequence>
<evidence type="ECO:0000256" key="8">
    <source>
        <dbReference type="ARBA" id="ARBA00047386"/>
    </source>
</evidence>
<evidence type="ECO:0000256" key="5">
    <source>
        <dbReference type="ARBA" id="ARBA00022756"/>
    </source>
</evidence>
<dbReference type="GO" id="GO:0005524">
    <property type="term" value="F:ATP binding"/>
    <property type="evidence" value="ECO:0007669"/>
    <property type="project" value="UniProtKB-UniRule"/>
</dbReference>
<keyword evidence="5 9" id="KW-0093">Biotin biosynthesis</keyword>
<comment type="similarity">
    <text evidence="9">Belongs to the dethiobiotin synthetase family.</text>
</comment>
<keyword evidence="7 9" id="KW-0460">Magnesium</keyword>
<dbReference type="PANTHER" id="PTHR43210">
    <property type="entry name" value="DETHIOBIOTIN SYNTHETASE"/>
    <property type="match status" value="1"/>
</dbReference>
<reference evidence="10 11" key="1">
    <citation type="submission" date="2016-08" db="EMBL/GenBank/DDBJ databases">
        <title>Whole genome sequence of Mesorhizobium sp. strain UASWS1009 isolated from industrial sewage.</title>
        <authorList>
            <person name="Crovadore J."/>
            <person name="Calmin G."/>
            <person name="Chablais R."/>
            <person name="Cochard B."/>
            <person name="Lefort F."/>
        </authorList>
    </citation>
    <scope>NUCLEOTIDE SEQUENCE [LARGE SCALE GENOMIC DNA]</scope>
    <source>
        <strain evidence="10 11">UASWS1009</strain>
    </source>
</reference>
<feature type="active site" evidence="9">
    <location>
        <position position="33"/>
    </location>
</feature>
<gene>
    <name evidence="9" type="primary">bioD</name>
    <name evidence="10" type="ORF">QV13_18580</name>
</gene>
<comment type="catalytic activity">
    <reaction evidence="9">
        <text>(7R,8S)-7,8-diammoniononanoate + CO2 + ATP = (4R,5S)-dethiobiotin + ADP + phosphate + 3 H(+)</text>
        <dbReference type="Rhea" id="RHEA:15805"/>
        <dbReference type="ChEBI" id="CHEBI:15378"/>
        <dbReference type="ChEBI" id="CHEBI:16526"/>
        <dbReference type="ChEBI" id="CHEBI:30616"/>
        <dbReference type="ChEBI" id="CHEBI:43474"/>
        <dbReference type="ChEBI" id="CHEBI:149469"/>
        <dbReference type="ChEBI" id="CHEBI:149473"/>
        <dbReference type="ChEBI" id="CHEBI:456216"/>
        <dbReference type="EC" id="6.3.3.3"/>
    </reaction>
</comment>
<evidence type="ECO:0000256" key="6">
    <source>
        <dbReference type="ARBA" id="ARBA00022840"/>
    </source>
</evidence>
<evidence type="ECO:0000256" key="9">
    <source>
        <dbReference type="HAMAP-Rule" id="MF_00336"/>
    </source>
</evidence>
<dbReference type="SUPFAM" id="SSF52540">
    <property type="entry name" value="P-loop containing nucleoside triphosphate hydrolases"/>
    <property type="match status" value="1"/>
</dbReference>
<keyword evidence="1 9" id="KW-0963">Cytoplasm</keyword>
<comment type="subunit">
    <text evidence="9">Homodimer.</text>
</comment>
<feature type="binding site" evidence="9">
    <location>
        <position position="44"/>
    </location>
    <ligand>
        <name>ATP</name>
        <dbReference type="ChEBI" id="CHEBI:30616"/>
    </ligand>
</feature>
<dbReference type="InterPro" id="IPR004472">
    <property type="entry name" value="DTB_synth_BioD"/>
</dbReference>
<organism evidence="10 11">
    <name type="scientific">Mesorhizobium hungaricum</name>
    <dbReference type="NCBI Taxonomy" id="1566387"/>
    <lineage>
        <taxon>Bacteria</taxon>
        <taxon>Pseudomonadati</taxon>
        <taxon>Pseudomonadota</taxon>
        <taxon>Alphaproteobacteria</taxon>
        <taxon>Hyphomicrobiales</taxon>
        <taxon>Phyllobacteriaceae</taxon>
        <taxon>Mesorhizobium</taxon>
    </lineage>
</organism>
<dbReference type="EMBL" id="MDEO01000035">
    <property type="protein sequence ID" value="OCX14476.1"/>
    <property type="molecule type" value="Genomic_DNA"/>
</dbReference>
<dbReference type="CDD" id="cd03109">
    <property type="entry name" value="DTBS"/>
    <property type="match status" value="1"/>
</dbReference>
<dbReference type="Proteomes" id="UP000094412">
    <property type="component" value="Unassembled WGS sequence"/>
</dbReference>
<dbReference type="HAMAP" id="MF_00336">
    <property type="entry name" value="BioD"/>
    <property type="match status" value="1"/>
</dbReference>
<comment type="subcellular location">
    <subcellularLocation>
        <location evidence="9">Cytoplasm</location>
    </subcellularLocation>
</comment>
<dbReference type="EC" id="6.3.3.3" evidence="9"/>
<dbReference type="NCBIfam" id="TIGR00347">
    <property type="entry name" value="bioD"/>
    <property type="match status" value="1"/>
</dbReference>